<dbReference type="Proteomes" id="UP000007148">
    <property type="component" value="Unassembled WGS sequence"/>
</dbReference>
<dbReference type="EMBL" id="CAFZ01000270">
    <property type="protein sequence ID" value="CCA73997.1"/>
    <property type="molecule type" value="Genomic_DNA"/>
</dbReference>
<comment type="caution">
    <text evidence="3">The sequence shown here is derived from an EMBL/GenBank/DDBJ whole genome shotgun (WGS) entry which is preliminary data.</text>
</comment>
<dbReference type="InterPro" id="IPR046522">
    <property type="entry name" value="DUF6699"/>
</dbReference>
<evidence type="ECO:0000313" key="4">
    <source>
        <dbReference type="Proteomes" id="UP000007148"/>
    </source>
</evidence>
<dbReference type="OrthoDB" id="3152333at2759"/>
<feature type="region of interest" description="Disordered" evidence="1">
    <location>
        <begin position="99"/>
        <end position="136"/>
    </location>
</feature>
<feature type="compositionally biased region" description="Basic and acidic residues" evidence="1">
    <location>
        <begin position="202"/>
        <end position="239"/>
    </location>
</feature>
<name>G4TRQ4_SERID</name>
<feature type="compositionally biased region" description="Acidic residues" evidence="1">
    <location>
        <begin position="113"/>
        <end position="124"/>
    </location>
</feature>
<evidence type="ECO:0000313" key="3">
    <source>
        <dbReference type="EMBL" id="CCA73997.1"/>
    </source>
</evidence>
<evidence type="ECO:0000259" key="2">
    <source>
        <dbReference type="Pfam" id="PF20415"/>
    </source>
</evidence>
<keyword evidence="4" id="KW-1185">Reference proteome</keyword>
<dbReference type="InParanoid" id="G4TRQ4"/>
<dbReference type="Pfam" id="PF20415">
    <property type="entry name" value="DUF6699"/>
    <property type="match status" value="1"/>
</dbReference>
<dbReference type="HOGENOM" id="CLU_571298_0_0_1"/>
<proteinExistence type="predicted"/>
<sequence>MIQTPGGYWNARPLSTATPYIHAPDTASIAAQPQPPVIPAGMTSASCYRTPTATPIAGTTTLPMMAPMSIQPHSSHSDAILLPSTPALMPGVVNSTFTPTAGVVTGAPKEDENKDEDEDVDSDEEPPRCIPVSTKTTKKRHSALPFVSHATSISGALKYSYPVTHNSDTSSRISAVEECCGHCFTNCKCRPRAYVACDCKERMERRSHRDEESRSRRSHHDERDRALERSSDSGSRRGSSELSRSIYDPYASTMLPAPPPILQQAPKPKSFFDRFRKPPPPEPTLDDWVHNALMHAPTNPTNALYHCPNGVALHPIITYTTLSCFDVLEPHSFLPPDLVACFTHPATSPPLLKMELFTRLHSPPLIVLHNSSGVTVGQVVEGILSAMQTYVSGKDVGKWSRARYHILTRWYWDNRKRMPNLASKEGFLVGDTLAGYTVFRGLLPVVAARQMDHSVGHLPSSAFLVFLDKSCVIPGLKDIFEFPR</sequence>
<protein>
    <recommendedName>
        <fullName evidence="2">DUF6699 domain-containing protein</fullName>
    </recommendedName>
</protein>
<feature type="region of interest" description="Disordered" evidence="1">
    <location>
        <begin position="202"/>
        <end position="242"/>
    </location>
</feature>
<organism evidence="3 4">
    <name type="scientific">Serendipita indica (strain DSM 11827)</name>
    <name type="common">Root endophyte fungus</name>
    <name type="synonym">Piriformospora indica</name>
    <dbReference type="NCBI Taxonomy" id="1109443"/>
    <lineage>
        <taxon>Eukaryota</taxon>
        <taxon>Fungi</taxon>
        <taxon>Dikarya</taxon>
        <taxon>Basidiomycota</taxon>
        <taxon>Agaricomycotina</taxon>
        <taxon>Agaricomycetes</taxon>
        <taxon>Sebacinales</taxon>
        <taxon>Serendipitaceae</taxon>
        <taxon>Serendipita</taxon>
    </lineage>
</organism>
<dbReference type="AlphaFoldDB" id="G4TRQ4"/>
<gene>
    <name evidence="3" type="ORF">PIIN_07951</name>
</gene>
<feature type="domain" description="DUF6699" evidence="2">
    <location>
        <begin position="337"/>
        <end position="445"/>
    </location>
</feature>
<reference evidence="3 4" key="1">
    <citation type="journal article" date="2011" name="PLoS Pathog.">
        <title>Endophytic Life Strategies Decoded by Genome and Transcriptome Analyses of the Mutualistic Root Symbiont Piriformospora indica.</title>
        <authorList>
            <person name="Zuccaro A."/>
            <person name="Lahrmann U."/>
            <person name="Guldener U."/>
            <person name="Langen G."/>
            <person name="Pfiffi S."/>
            <person name="Biedenkopf D."/>
            <person name="Wong P."/>
            <person name="Samans B."/>
            <person name="Grimm C."/>
            <person name="Basiewicz M."/>
            <person name="Murat C."/>
            <person name="Martin F."/>
            <person name="Kogel K.H."/>
        </authorList>
    </citation>
    <scope>NUCLEOTIDE SEQUENCE [LARGE SCALE GENOMIC DNA]</scope>
    <source>
        <strain evidence="3 4">DSM 11827</strain>
    </source>
</reference>
<evidence type="ECO:0000256" key="1">
    <source>
        <dbReference type="SAM" id="MobiDB-lite"/>
    </source>
</evidence>
<accession>G4TRQ4</accession>